<accession>A0ABQ0NDP5</accession>
<comment type="caution">
    <text evidence="1">The sequence shown here is derived from an EMBL/GenBank/DDBJ whole genome shotgun (WGS) entry which is preliminary data.</text>
</comment>
<dbReference type="Proteomes" id="UP000236162">
    <property type="component" value="Unassembled WGS sequence"/>
</dbReference>
<protein>
    <recommendedName>
        <fullName evidence="3">DUF1694 domain-containing protein</fullName>
    </recommendedName>
</protein>
<dbReference type="InterPro" id="IPR029064">
    <property type="entry name" value="Ribosomal_eL30-like_sf"/>
</dbReference>
<dbReference type="EMBL" id="BDOR01000012">
    <property type="protein sequence ID" value="GBF02552.1"/>
    <property type="molecule type" value="Genomic_DNA"/>
</dbReference>
<evidence type="ECO:0008006" key="3">
    <source>
        <dbReference type="Google" id="ProtNLM"/>
    </source>
</evidence>
<dbReference type="InterPro" id="IPR012543">
    <property type="entry name" value="DUF1694"/>
</dbReference>
<gene>
    <name evidence="1" type="ORF">LPPLD21_02102</name>
</gene>
<evidence type="ECO:0000313" key="1">
    <source>
        <dbReference type="EMBL" id="GBF02552.1"/>
    </source>
</evidence>
<name>A0ABQ0NDP5_9LACO</name>
<proteinExistence type="predicted"/>
<keyword evidence="2" id="KW-1185">Reference proteome</keyword>
<evidence type="ECO:0000313" key="2">
    <source>
        <dbReference type="Proteomes" id="UP000236162"/>
    </source>
</evidence>
<dbReference type="RefSeq" id="WP_021729872.1">
    <property type="nucleotide sequence ID" value="NZ_AVAI01000001.1"/>
</dbReference>
<dbReference type="SUPFAM" id="SSF160515">
    <property type="entry name" value="YueI-like"/>
    <property type="match status" value="1"/>
</dbReference>
<dbReference type="Pfam" id="PF07997">
    <property type="entry name" value="DUF1694"/>
    <property type="match status" value="1"/>
</dbReference>
<sequence length="153" mass="18179">MADNESDFERRLQNAIWGMPVLRPDEQHRCLGTFYERIDLRVSFQQALQRDFTLELTQEIHLHPEYYLLFNGKLDDDILSQYVGMAQRTQTQFAIRNDRLYRYERESAAIILASLGAINMPTIDIVERFPEPFVETTSNRAGSFWNWLFKMKH</sequence>
<dbReference type="PIRSF" id="PIRSF034303">
    <property type="entry name" value="DUF1694"/>
    <property type="match status" value="1"/>
</dbReference>
<reference evidence="1 2" key="1">
    <citation type="submission" date="2017-04" db="EMBL/GenBank/DDBJ databases">
        <title>In vitro and in silico characterization of Lactobacillus paraplantarum D2-1, a starter culture for soymilk fermentation.</title>
        <authorList>
            <person name="Endo A."/>
            <person name="Sasaki F."/>
            <person name="Maeno S."/>
            <person name="Kanesaki Y."/>
            <person name="Kubota E."/>
            <person name="Torres G.A."/>
            <person name="Tomita S."/>
            <person name="Nakagawa J."/>
        </authorList>
    </citation>
    <scope>NUCLEOTIDE SEQUENCE [LARGE SCALE GENOMIC DNA]</scope>
    <source>
        <strain evidence="1 2">D2-1</strain>
    </source>
</reference>
<organism evidence="1 2">
    <name type="scientific">Lactiplantibacillus paraplantarum</name>
    <dbReference type="NCBI Taxonomy" id="60520"/>
    <lineage>
        <taxon>Bacteria</taxon>
        <taxon>Bacillati</taxon>
        <taxon>Bacillota</taxon>
        <taxon>Bacilli</taxon>
        <taxon>Lactobacillales</taxon>
        <taxon>Lactobacillaceae</taxon>
        <taxon>Lactiplantibacillus</taxon>
    </lineage>
</organism>
<dbReference type="Gene3D" id="3.30.1330.30">
    <property type="match status" value="1"/>
</dbReference>